<evidence type="ECO:0000256" key="1">
    <source>
        <dbReference type="ARBA" id="ARBA00022578"/>
    </source>
</evidence>
<keyword evidence="7" id="KW-0460">Magnesium</keyword>
<accession>A0A2N5UAZ6</accession>
<keyword evidence="2" id="KW-0548">Nucleotidyltransferase</keyword>
<dbReference type="GO" id="GO:0032196">
    <property type="term" value="P:transposition"/>
    <property type="evidence" value="ECO:0007669"/>
    <property type="project" value="UniProtKB-KW"/>
</dbReference>
<evidence type="ECO:0000256" key="2">
    <source>
        <dbReference type="ARBA" id="ARBA00022695"/>
    </source>
</evidence>
<dbReference type="Proteomes" id="UP000235392">
    <property type="component" value="Unassembled WGS sequence"/>
</dbReference>
<comment type="catalytic activity">
    <reaction evidence="14">
        <text>DNA(n) + a 2'-deoxyribonucleoside 5'-triphosphate = DNA(n+1) + diphosphate</text>
        <dbReference type="Rhea" id="RHEA:22508"/>
        <dbReference type="Rhea" id="RHEA-COMP:17339"/>
        <dbReference type="Rhea" id="RHEA-COMP:17340"/>
        <dbReference type="ChEBI" id="CHEBI:33019"/>
        <dbReference type="ChEBI" id="CHEBI:61560"/>
        <dbReference type="ChEBI" id="CHEBI:173112"/>
        <dbReference type="EC" id="2.7.7.49"/>
    </reaction>
</comment>
<feature type="compositionally biased region" description="Acidic residues" evidence="16">
    <location>
        <begin position="392"/>
        <end position="403"/>
    </location>
</feature>
<dbReference type="PANTHER" id="PTHR42648:SF11">
    <property type="entry name" value="TRANSPOSON TY4-P GAG-POL POLYPROTEIN"/>
    <property type="match status" value="1"/>
</dbReference>
<evidence type="ECO:0000256" key="4">
    <source>
        <dbReference type="ARBA" id="ARBA00022723"/>
    </source>
</evidence>
<evidence type="ECO:0000256" key="16">
    <source>
        <dbReference type="SAM" id="MobiDB-lite"/>
    </source>
</evidence>
<dbReference type="GO" id="GO:0003723">
    <property type="term" value="F:RNA binding"/>
    <property type="evidence" value="ECO:0007669"/>
    <property type="project" value="UniProtKB-KW"/>
</dbReference>
<keyword evidence="12" id="KW-0233">DNA recombination</keyword>
<evidence type="ECO:0000256" key="13">
    <source>
        <dbReference type="ARBA" id="ARBA00023268"/>
    </source>
</evidence>
<evidence type="ECO:0000256" key="10">
    <source>
        <dbReference type="ARBA" id="ARBA00022918"/>
    </source>
</evidence>
<keyword evidence="4" id="KW-0479">Metal-binding</keyword>
<dbReference type="PANTHER" id="PTHR42648">
    <property type="entry name" value="TRANSPOSASE, PUTATIVE-RELATED"/>
    <property type="match status" value="1"/>
</dbReference>
<evidence type="ECO:0000256" key="3">
    <source>
        <dbReference type="ARBA" id="ARBA00022722"/>
    </source>
</evidence>
<dbReference type="AlphaFoldDB" id="A0A2N5UAZ6"/>
<evidence type="ECO:0000256" key="9">
    <source>
        <dbReference type="ARBA" id="ARBA00022908"/>
    </source>
</evidence>
<keyword evidence="10" id="KW-0695">RNA-directed DNA polymerase</keyword>
<evidence type="ECO:0000256" key="6">
    <source>
        <dbReference type="ARBA" id="ARBA00022801"/>
    </source>
</evidence>
<evidence type="ECO:0000259" key="17">
    <source>
        <dbReference type="PROSITE" id="PS50994"/>
    </source>
</evidence>
<dbReference type="Pfam" id="PF25597">
    <property type="entry name" value="SH3_retrovirus"/>
    <property type="match status" value="1"/>
</dbReference>
<dbReference type="GO" id="GO:0003887">
    <property type="term" value="F:DNA-directed DNA polymerase activity"/>
    <property type="evidence" value="ECO:0007669"/>
    <property type="project" value="UniProtKB-KW"/>
</dbReference>
<proteinExistence type="predicted"/>
<dbReference type="InterPro" id="IPR001584">
    <property type="entry name" value="Integrase_cat-core"/>
</dbReference>
<evidence type="ECO:0000256" key="7">
    <source>
        <dbReference type="ARBA" id="ARBA00022842"/>
    </source>
</evidence>
<keyword evidence="11" id="KW-0808">Transferase</keyword>
<dbReference type="GO" id="GO:0006310">
    <property type="term" value="P:DNA recombination"/>
    <property type="evidence" value="ECO:0007669"/>
    <property type="project" value="UniProtKB-KW"/>
</dbReference>
<keyword evidence="1" id="KW-0815">Transposition</keyword>
<dbReference type="GO" id="GO:0046872">
    <property type="term" value="F:metal ion binding"/>
    <property type="evidence" value="ECO:0007669"/>
    <property type="project" value="UniProtKB-KW"/>
</dbReference>
<name>A0A2N5UAZ6_9BASI</name>
<reference evidence="18 19" key="1">
    <citation type="submission" date="2017-11" db="EMBL/GenBank/DDBJ databases">
        <title>De novo assembly and phasing of dikaryotic genomes from two isolates of Puccinia coronata f. sp. avenae, the causal agent of oat crown rust.</title>
        <authorList>
            <person name="Miller M.E."/>
            <person name="Zhang Y."/>
            <person name="Omidvar V."/>
            <person name="Sperschneider J."/>
            <person name="Schwessinger B."/>
            <person name="Raley C."/>
            <person name="Palmer J.M."/>
            <person name="Garnica D."/>
            <person name="Upadhyaya N."/>
            <person name="Rathjen J."/>
            <person name="Taylor J.M."/>
            <person name="Park R.F."/>
            <person name="Dodds P.N."/>
            <person name="Hirsch C.D."/>
            <person name="Kianian S.F."/>
            <person name="Figueroa M."/>
        </authorList>
    </citation>
    <scope>NUCLEOTIDE SEQUENCE [LARGE SCALE GENOMIC DNA]</scope>
    <source>
        <strain evidence="18">12SD80</strain>
    </source>
</reference>
<dbReference type="GO" id="GO:0003964">
    <property type="term" value="F:RNA-directed DNA polymerase activity"/>
    <property type="evidence" value="ECO:0007669"/>
    <property type="project" value="UniProtKB-KW"/>
</dbReference>
<dbReference type="InterPro" id="IPR043502">
    <property type="entry name" value="DNA/RNA_pol_sf"/>
</dbReference>
<dbReference type="GO" id="GO:0004519">
    <property type="term" value="F:endonuclease activity"/>
    <property type="evidence" value="ECO:0007669"/>
    <property type="project" value="UniProtKB-KW"/>
</dbReference>
<feature type="domain" description="Integrase catalytic" evidence="17">
    <location>
        <begin position="110"/>
        <end position="276"/>
    </location>
</feature>
<comment type="catalytic activity">
    <reaction evidence="15">
        <text>DNA(n) + a 2'-deoxyribonucleoside 5'-triphosphate = DNA(n+1) + diphosphate</text>
        <dbReference type="Rhea" id="RHEA:22508"/>
        <dbReference type="Rhea" id="RHEA-COMP:17339"/>
        <dbReference type="Rhea" id="RHEA-COMP:17340"/>
        <dbReference type="ChEBI" id="CHEBI:33019"/>
        <dbReference type="ChEBI" id="CHEBI:61560"/>
        <dbReference type="ChEBI" id="CHEBI:173112"/>
        <dbReference type="EC" id="2.7.7.7"/>
    </reaction>
</comment>
<evidence type="ECO:0000256" key="8">
    <source>
        <dbReference type="ARBA" id="ARBA00022884"/>
    </source>
</evidence>
<dbReference type="GO" id="GO:0005634">
    <property type="term" value="C:nucleus"/>
    <property type="evidence" value="ECO:0007669"/>
    <property type="project" value="UniProtKB-ARBA"/>
</dbReference>
<dbReference type="EMBL" id="PGCI01000188">
    <property type="protein sequence ID" value="PLW34904.1"/>
    <property type="molecule type" value="Genomic_DNA"/>
</dbReference>
<keyword evidence="6" id="KW-0378">Hydrolase</keyword>
<gene>
    <name evidence="18" type="ORF">PCASD_14760</name>
</gene>
<keyword evidence="13" id="KW-0511">Multifunctional enzyme</keyword>
<evidence type="ECO:0000256" key="15">
    <source>
        <dbReference type="ARBA" id="ARBA00049244"/>
    </source>
</evidence>
<evidence type="ECO:0000313" key="18">
    <source>
        <dbReference type="EMBL" id="PLW34904.1"/>
    </source>
</evidence>
<dbReference type="InterPro" id="IPR013103">
    <property type="entry name" value="RVT_2"/>
</dbReference>
<dbReference type="GO" id="GO:0015074">
    <property type="term" value="P:DNA integration"/>
    <property type="evidence" value="ECO:0007669"/>
    <property type="project" value="UniProtKB-KW"/>
</dbReference>
<dbReference type="Gene3D" id="3.30.420.10">
    <property type="entry name" value="Ribonuclease H-like superfamily/Ribonuclease H"/>
    <property type="match status" value="1"/>
</dbReference>
<protein>
    <recommendedName>
        <fullName evidence="17">Integrase catalytic domain-containing protein</fullName>
    </recommendedName>
</protein>
<dbReference type="SUPFAM" id="SSF56672">
    <property type="entry name" value="DNA/RNA polymerases"/>
    <property type="match status" value="1"/>
</dbReference>
<keyword evidence="3" id="KW-0540">Nuclease</keyword>
<evidence type="ECO:0000313" key="19">
    <source>
        <dbReference type="Proteomes" id="UP000235392"/>
    </source>
</evidence>
<sequence length="879" mass="98354">MADLVLIEKVKGAHVVNIDDGIQFTCTMASGVLKITSHIGPVTASFEAISLAMHSAPTTPFQTWHNRLGHACIACIRLAIPGKKMEVFGSCDPCMKGKLSRIPFRSHFNPTTAPLQVIHGNIVGPIAPLTNSGKCYFLTLVNQHTGYISVTLLNQNLDAMSAFLIFKTFFENQTGHSIKKLITDGGGKFVNKSLTSSLDSFGIQHNMSPPYTLQHNGIAERANKTIINMARCMLSQSNLAKEWWGEAVCMAMAVTNCLPSACWGKVSPIQLFFGKKPNFNVFQPFGCKTWMIKPKHLRGSKFYSVSWDGIVIGYSNNYSAYKVIRLPDKSIIETKHAYFDESVFPSMGALDPSVDHSPHSGLPDFNSAALFPFQEEESLLFQDEEPLFEQEEDRMDLEEDEEQGHEVTPITEVEEKTPSHDSDPPAPRRRLIIHGPRHPTLVESSISSGNILCYPRRPAVAFTAHTVEPRNHLQAINSVDKEEWVKAEKKEIDNMISHNVWTEVPARPNVFTIPSTWAYKKKLGENNGVIEFKARICAQGFCQTHGLNFDLNQLLIHQLDVKSAFLTCDLEEKVYLTPPTGYCTGSNIHLALNKAIYGLKQASLAWYNRLRSFLVKIGFSVSVANPCVFWRAKDLTWVFAHVDDLIIFSKQPTVFVEQISSEFQIKYMGEASFLLGMKLDCVKNGLVFHQNQYIKQKLTEFNLAQFPPLSCPINPQSHLQGATPDEISHKLSQFLERPGILHYRAAVQVFCYLHNTKDLGLLFGDEQSKPLIFSVDTDWGNCPVNTQRPHTGYLATLNHHIISWKLSKQCTVLLSSTEAEYKALSDAGKEASWLINLCQEIFSDSPIKTATIEIDNRGAIDLAGSQVSQNGFRTKHMDL</sequence>
<organism evidence="18 19">
    <name type="scientific">Puccinia coronata f. sp. avenae</name>
    <dbReference type="NCBI Taxonomy" id="200324"/>
    <lineage>
        <taxon>Eukaryota</taxon>
        <taxon>Fungi</taxon>
        <taxon>Dikarya</taxon>
        <taxon>Basidiomycota</taxon>
        <taxon>Pucciniomycotina</taxon>
        <taxon>Pucciniomycetes</taxon>
        <taxon>Pucciniales</taxon>
        <taxon>Pucciniaceae</taxon>
        <taxon>Puccinia</taxon>
    </lineage>
</organism>
<feature type="compositionally biased region" description="Basic and acidic residues" evidence="16">
    <location>
        <begin position="413"/>
        <end position="423"/>
    </location>
</feature>
<dbReference type="Pfam" id="PF07727">
    <property type="entry name" value="RVT_2"/>
    <property type="match status" value="1"/>
</dbReference>
<keyword evidence="5" id="KW-0255">Endonuclease</keyword>
<comment type="caution">
    <text evidence="18">The sequence shown here is derived from an EMBL/GenBank/DDBJ whole genome shotgun (WGS) entry which is preliminary data.</text>
</comment>
<dbReference type="InterPro" id="IPR012337">
    <property type="entry name" value="RNaseH-like_sf"/>
</dbReference>
<keyword evidence="11" id="KW-0239">DNA-directed DNA polymerase</keyword>
<dbReference type="InterPro" id="IPR057670">
    <property type="entry name" value="SH3_retrovirus"/>
</dbReference>
<dbReference type="Pfam" id="PF00665">
    <property type="entry name" value="rve"/>
    <property type="match status" value="1"/>
</dbReference>
<dbReference type="GO" id="GO:0016787">
    <property type="term" value="F:hydrolase activity"/>
    <property type="evidence" value="ECO:0007669"/>
    <property type="project" value="UniProtKB-KW"/>
</dbReference>
<evidence type="ECO:0000256" key="12">
    <source>
        <dbReference type="ARBA" id="ARBA00023172"/>
    </source>
</evidence>
<evidence type="ECO:0000256" key="5">
    <source>
        <dbReference type="ARBA" id="ARBA00022759"/>
    </source>
</evidence>
<keyword evidence="8" id="KW-0694">RNA-binding</keyword>
<dbReference type="PROSITE" id="PS50994">
    <property type="entry name" value="INTEGRASE"/>
    <property type="match status" value="1"/>
</dbReference>
<evidence type="ECO:0000256" key="14">
    <source>
        <dbReference type="ARBA" id="ARBA00048173"/>
    </source>
</evidence>
<dbReference type="InterPro" id="IPR039537">
    <property type="entry name" value="Retrotran_Ty1/copia-like"/>
</dbReference>
<dbReference type="InterPro" id="IPR036397">
    <property type="entry name" value="RNaseH_sf"/>
</dbReference>
<keyword evidence="9" id="KW-0229">DNA integration</keyword>
<feature type="region of interest" description="Disordered" evidence="16">
    <location>
        <begin position="392"/>
        <end position="426"/>
    </location>
</feature>
<evidence type="ECO:0000256" key="11">
    <source>
        <dbReference type="ARBA" id="ARBA00022932"/>
    </source>
</evidence>
<dbReference type="SUPFAM" id="SSF53098">
    <property type="entry name" value="Ribonuclease H-like"/>
    <property type="match status" value="1"/>
</dbReference>
<dbReference type="CDD" id="cd09272">
    <property type="entry name" value="RNase_HI_RT_Ty1"/>
    <property type="match status" value="1"/>
</dbReference>